<dbReference type="HOGENOM" id="CLU_190785_0_0_11"/>
<dbReference type="EMBL" id="CP008953">
    <property type="protein sequence ID" value="AIG80111.1"/>
    <property type="molecule type" value="Genomic_DNA"/>
</dbReference>
<sequence>MSLNLNKLVDKAWEDKGIGELLDAPPSALEGLTKKHDELLAELKIKTIRDLGNWKYAAKAHALVQLADGES</sequence>
<reference evidence="1 2" key="1">
    <citation type="journal article" date="2014" name="J. Biotechnol.">
        <title>Complete genome sequence of the actinobacterium Amycolatopsis japonica MG417-CF17(T) (=DSM 44213T) producing (S,S)-N,N'-ethylenediaminedisuccinic acid.</title>
        <authorList>
            <person name="Stegmann E."/>
            <person name="Albersmeier A."/>
            <person name="Spohn M."/>
            <person name="Gert H."/>
            <person name="Weber T."/>
            <person name="Wohlleben W."/>
            <person name="Kalinowski J."/>
            <person name="Ruckert C."/>
        </authorList>
    </citation>
    <scope>NUCLEOTIDE SEQUENCE [LARGE SCALE GENOMIC DNA]</scope>
    <source>
        <strain evidence="2">MG417-CF17 (DSM 44213)</strain>
    </source>
</reference>
<gene>
    <name evidence="1" type="ORF">AJAP_36550</name>
</gene>
<dbReference type="AlphaFoldDB" id="A0A075V6M4"/>
<name>A0A075V6M4_9PSEU</name>
<dbReference type="eggNOG" id="ENOG5032Z2P">
    <property type="taxonomic scope" value="Bacteria"/>
</dbReference>
<organism evidence="1 2">
    <name type="scientific">Amycolatopsis japonica</name>
    <dbReference type="NCBI Taxonomy" id="208439"/>
    <lineage>
        <taxon>Bacteria</taxon>
        <taxon>Bacillati</taxon>
        <taxon>Actinomycetota</taxon>
        <taxon>Actinomycetes</taxon>
        <taxon>Pseudonocardiales</taxon>
        <taxon>Pseudonocardiaceae</taxon>
        <taxon>Amycolatopsis</taxon>
        <taxon>Amycolatopsis japonica group</taxon>
    </lineage>
</organism>
<evidence type="ECO:0000313" key="2">
    <source>
        <dbReference type="Proteomes" id="UP000028492"/>
    </source>
</evidence>
<proteinExistence type="predicted"/>
<evidence type="ECO:0000313" key="1">
    <source>
        <dbReference type="EMBL" id="AIG80111.1"/>
    </source>
</evidence>
<dbReference type="RefSeq" id="WP_037332758.1">
    <property type="nucleotide sequence ID" value="NZ_CP008953.1"/>
</dbReference>
<accession>A0A075V6M4</accession>
<dbReference type="Proteomes" id="UP000028492">
    <property type="component" value="Chromosome"/>
</dbReference>
<dbReference type="KEGG" id="aja:AJAP_36550"/>
<protein>
    <submittedName>
        <fullName evidence="1">Uncharacterized protein</fullName>
    </submittedName>
</protein>
<keyword evidence="2" id="KW-1185">Reference proteome</keyword>